<keyword evidence="4" id="KW-1185">Reference proteome</keyword>
<protein>
    <submittedName>
        <fullName evidence="3">Putative membrane protein</fullName>
    </submittedName>
</protein>
<dbReference type="InterPro" id="IPR018649">
    <property type="entry name" value="SHOCT"/>
</dbReference>
<evidence type="ECO:0000313" key="4">
    <source>
        <dbReference type="Proteomes" id="UP000199648"/>
    </source>
</evidence>
<proteinExistence type="predicted"/>
<dbReference type="EMBL" id="FMWD01000005">
    <property type="protein sequence ID" value="SCZ59054.1"/>
    <property type="molecule type" value="Genomic_DNA"/>
</dbReference>
<gene>
    <name evidence="3" type="ORF">SAMN03097708_01777</name>
</gene>
<dbReference type="Pfam" id="PF09851">
    <property type="entry name" value="SHOCT"/>
    <property type="match status" value="1"/>
</dbReference>
<name>A0A1G5QB49_9GAMM</name>
<evidence type="ECO:0000259" key="2">
    <source>
        <dbReference type="Pfam" id="PF09851"/>
    </source>
</evidence>
<evidence type="ECO:0000313" key="3">
    <source>
        <dbReference type="EMBL" id="SCZ59054.1"/>
    </source>
</evidence>
<dbReference type="AlphaFoldDB" id="A0A1G5QB49"/>
<keyword evidence="1" id="KW-1133">Transmembrane helix</keyword>
<keyword evidence="1" id="KW-0472">Membrane</keyword>
<reference evidence="3 4" key="1">
    <citation type="submission" date="2016-10" db="EMBL/GenBank/DDBJ databases">
        <authorList>
            <person name="de Groot N.N."/>
        </authorList>
    </citation>
    <scope>NUCLEOTIDE SEQUENCE [LARGE SCALE GENOMIC DNA]</scope>
    <source>
        <strain evidence="3 4">HLD2</strain>
    </source>
</reference>
<dbReference type="STRING" id="415747.SAMN03097708_01777"/>
<dbReference type="OrthoDB" id="1123500at2"/>
<dbReference type="Proteomes" id="UP000199648">
    <property type="component" value="Unassembled WGS sequence"/>
</dbReference>
<accession>A0A1G5QB49</accession>
<keyword evidence="1" id="KW-0812">Transmembrane</keyword>
<evidence type="ECO:0000256" key="1">
    <source>
        <dbReference type="SAM" id="Phobius"/>
    </source>
</evidence>
<feature type="domain" description="SHOCT" evidence="2">
    <location>
        <begin position="46"/>
        <end position="72"/>
    </location>
</feature>
<feature type="transmembrane region" description="Helical" evidence="1">
    <location>
        <begin position="12"/>
        <end position="35"/>
    </location>
</feature>
<dbReference type="RefSeq" id="WP_092995599.1">
    <property type="nucleotide sequence ID" value="NZ_FMWD01000005.1"/>
</dbReference>
<sequence length="73" mass="8545">MWWDNMHGYGGGFWPGWLLMVLFWILVILGIVAVIKFLLAGTSRNAAIDILKERYARGEISKDDFEKMRRELE</sequence>
<organism evidence="3 4">
    <name type="scientific">Thiohalomonas denitrificans</name>
    <dbReference type="NCBI Taxonomy" id="415747"/>
    <lineage>
        <taxon>Bacteria</taxon>
        <taxon>Pseudomonadati</taxon>
        <taxon>Pseudomonadota</taxon>
        <taxon>Gammaproteobacteria</taxon>
        <taxon>Thiohalomonadales</taxon>
        <taxon>Thiohalomonadaceae</taxon>
        <taxon>Thiohalomonas</taxon>
    </lineage>
</organism>